<dbReference type="AlphaFoldDB" id="A0A432XWP8"/>
<dbReference type="InterPro" id="IPR045584">
    <property type="entry name" value="Pilin-like"/>
</dbReference>
<dbReference type="InterPro" id="IPR012902">
    <property type="entry name" value="N_methyl_site"/>
</dbReference>
<feature type="transmembrane region" description="Helical" evidence="1">
    <location>
        <begin position="7"/>
        <end position="32"/>
    </location>
</feature>
<organism evidence="2 3">
    <name type="scientific">Pseudidiomarina halophila</name>
    <dbReference type="NCBI Taxonomy" id="1449799"/>
    <lineage>
        <taxon>Bacteria</taxon>
        <taxon>Pseudomonadati</taxon>
        <taxon>Pseudomonadota</taxon>
        <taxon>Gammaproteobacteria</taxon>
        <taxon>Alteromonadales</taxon>
        <taxon>Idiomarinaceae</taxon>
        <taxon>Pseudidiomarina</taxon>
    </lineage>
</organism>
<reference evidence="3" key="1">
    <citation type="journal article" date="2018" name="Front. Microbiol.">
        <title>Genome-Based Analysis Reveals the Taxonomy and Diversity of the Family Idiomarinaceae.</title>
        <authorList>
            <person name="Liu Y."/>
            <person name="Lai Q."/>
            <person name="Shao Z."/>
        </authorList>
    </citation>
    <scope>NUCLEOTIDE SEQUENCE [LARGE SCALE GENOMIC DNA]</scope>
    <source>
        <strain evidence="3">BH195</strain>
    </source>
</reference>
<dbReference type="SUPFAM" id="SSF54523">
    <property type="entry name" value="Pili subunits"/>
    <property type="match status" value="1"/>
</dbReference>
<dbReference type="NCBIfam" id="TIGR02532">
    <property type="entry name" value="IV_pilin_GFxxxE"/>
    <property type="match status" value="1"/>
</dbReference>
<protein>
    <recommendedName>
        <fullName evidence="4">Type II secretion system protein GspH</fullName>
    </recommendedName>
</protein>
<evidence type="ECO:0008006" key="4">
    <source>
        <dbReference type="Google" id="ProtNLM"/>
    </source>
</evidence>
<dbReference type="Proteomes" id="UP000287198">
    <property type="component" value="Unassembled WGS sequence"/>
</dbReference>
<evidence type="ECO:0000256" key="1">
    <source>
        <dbReference type="SAM" id="Phobius"/>
    </source>
</evidence>
<gene>
    <name evidence="2" type="ORF">CWI69_09015</name>
</gene>
<keyword evidence="3" id="KW-1185">Reference proteome</keyword>
<evidence type="ECO:0000313" key="3">
    <source>
        <dbReference type="Proteomes" id="UP000287198"/>
    </source>
</evidence>
<dbReference type="Gene3D" id="3.30.700.10">
    <property type="entry name" value="Glycoprotein, Type 4 Pilin"/>
    <property type="match status" value="1"/>
</dbReference>
<keyword evidence="1" id="KW-0812">Transmembrane</keyword>
<name>A0A432XWP8_9GAMM</name>
<dbReference type="EMBL" id="PIPW01000002">
    <property type="protein sequence ID" value="RUO53150.1"/>
    <property type="molecule type" value="Genomic_DNA"/>
</dbReference>
<proteinExistence type="predicted"/>
<keyword evidence="1" id="KW-1133">Transmembrane helix</keyword>
<sequence>MIRRRWGFTLIELLVVLTIVGVAASLIGPVAIEQYERTKVTQEREQLLRIIDDVTFRAYTEFQHFELEVEGNQWLLKSGSNEPTIHKFDFIEFKRQSFDVNSHGFWSNDLLFWLEGERQRQTRLNPERIEGSDDDSN</sequence>
<dbReference type="RefSeq" id="WP_126763857.1">
    <property type="nucleotide sequence ID" value="NZ_JBHLTZ010000012.1"/>
</dbReference>
<dbReference type="Pfam" id="PF07963">
    <property type="entry name" value="N_methyl"/>
    <property type="match status" value="1"/>
</dbReference>
<accession>A0A432XWP8</accession>
<comment type="caution">
    <text evidence="2">The sequence shown here is derived from an EMBL/GenBank/DDBJ whole genome shotgun (WGS) entry which is preliminary data.</text>
</comment>
<dbReference type="OrthoDB" id="6238548at2"/>
<evidence type="ECO:0000313" key="2">
    <source>
        <dbReference type="EMBL" id="RUO53150.1"/>
    </source>
</evidence>
<keyword evidence="1" id="KW-0472">Membrane</keyword>